<dbReference type="InterPro" id="IPR000515">
    <property type="entry name" value="MetI-like"/>
</dbReference>
<comment type="subcellular location">
    <subcellularLocation>
        <location evidence="1 7">Cell membrane</location>
        <topology evidence="1 7">Multi-pass membrane protein</topology>
    </subcellularLocation>
</comment>
<evidence type="ECO:0000256" key="4">
    <source>
        <dbReference type="ARBA" id="ARBA00022692"/>
    </source>
</evidence>
<dbReference type="InterPro" id="IPR035906">
    <property type="entry name" value="MetI-like_sf"/>
</dbReference>
<dbReference type="Proteomes" id="UP000190626">
    <property type="component" value="Unassembled WGS sequence"/>
</dbReference>
<gene>
    <name evidence="9" type="ORF">BC351_24630</name>
</gene>
<evidence type="ECO:0000256" key="2">
    <source>
        <dbReference type="ARBA" id="ARBA00022448"/>
    </source>
</evidence>
<dbReference type="Gene3D" id="1.10.3720.10">
    <property type="entry name" value="MetI-like"/>
    <property type="match status" value="1"/>
</dbReference>
<evidence type="ECO:0000256" key="6">
    <source>
        <dbReference type="ARBA" id="ARBA00023136"/>
    </source>
</evidence>
<dbReference type="GO" id="GO:0005886">
    <property type="term" value="C:plasma membrane"/>
    <property type="evidence" value="ECO:0007669"/>
    <property type="project" value="UniProtKB-SubCell"/>
</dbReference>
<dbReference type="RefSeq" id="WP_079412571.1">
    <property type="nucleotide sequence ID" value="NZ_MBTG01000011.1"/>
</dbReference>
<dbReference type="PANTHER" id="PTHR30193:SF37">
    <property type="entry name" value="INNER MEMBRANE ABC TRANSPORTER PERMEASE PROTEIN YCJO"/>
    <property type="match status" value="1"/>
</dbReference>
<keyword evidence="10" id="KW-1185">Reference proteome</keyword>
<feature type="transmembrane region" description="Helical" evidence="7">
    <location>
        <begin position="75"/>
        <end position="94"/>
    </location>
</feature>
<sequence length="292" mass="33547">MKHTVSKEQWAAYGFVSPAAIILLLLVTYPLIYGAYISFFNTNLVNKWDFVGIHQYIDIFSNWEFVGKIFLTLKYTFFTVVGHFVLGIILALVLNMDLRGRTFFRAILILPWLLPEVVVGLLWKWLFNPMYGLFNYILMDLHLISDPVSWLGDTYFAFIAVTIVCIWKGYPMVKLLVLAGLQSISQDTYEAAKIDGCNRMQSFRYVTVPGLMPVLLVTLILDTVWWFKHFTMIWILTEGGPGDATNVVSIDIFKQAFQYFDFGKAAAMAVIVFFVCFLIGYVYRRVFSSANE</sequence>
<keyword evidence="4 7" id="KW-0812">Transmembrane</keyword>
<dbReference type="AlphaFoldDB" id="A0A1V4HM84"/>
<name>A0A1V4HM84_9BACL</name>
<feature type="transmembrane region" description="Helical" evidence="7">
    <location>
        <begin position="265"/>
        <end position="283"/>
    </location>
</feature>
<feature type="domain" description="ABC transmembrane type-1" evidence="8">
    <location>
        <begin position="69"/>
        <end position="283"/>
    </location>
</feature>
<protein>
    <submittedName>
        <fullName evidence="9">Sugar ABC transporter permease</fullName>
    </submittedName>
</protein>
<comment type="similarity">
    <text evidence="7">Belongs to the binding-protein-dependent transport system permease family.</text>
</comment>
<evidence type="ECO:0000256" key="7">
    <source>
        <dbReference type="RuleBase" id="RU363032"/>
    </source>
</evidence>
<organism evidence="9 10">
    <name type="scientific">Paenibacillus ferrarius</name>
    <dbReference type="NCBI Taxonomy" id="1469647"/>
    <lineage>
        <taxon>Bacteria</taxon>
        <taxon>Bacillati</taxon>
        <taxon>Bacillota</taxon>
        <taxon>Bacilli</taxon>
        <taxon>Bacillales</taxon>
        <taxon>Paenibacillaceae</taxon>
        <taxon>Paenibacillus</taxon>
    </lineage>
</organism>
<keyword evidence="5 7" id="KW-1133">Transmembrane helix</keyword>
<feature type="transmembrane region" description="Helical" evidence="7">
    <location>
        <begin position="147"/>
        <end position="167"/>
    </location>
</feature>
<dbReference type="PROSITE" id="PS50928">
    <property type="entry name" value="ABC_TM1"/>
    <property type="match status" value="1"/>
</dbReference>
<keyword evidence="2 7" id="KW-0813">Transport</keyword>
<dbReference type="EMBL" id="MBTG01000011">
    <property type="protein sequence ID" value="OPH58130.1"/>
    <property type="molecule type" value="Genomic_DNA"/>
</dbReference>
<comment type="caution">
    <text evidence="9">The sequence shown here is derived from an EMBL/GenBank/DDBJ whole genome shotgun (WGS) entry which is preliminary data.</text>
</comment>
<keyword evidence="6 7" id="KW-0472">Membrane</keyword>
<dbReference type="STRING" id="1469647.BC351_24630"/>
<evidence type="ECO:0000313" key="10">
    <source>
        <dbReference type="Proteomes" id="UP000190626"/>
    </source>
</evidence>
<dbReference type="PANTHER" id="PTHR30193">
    <property type="entry name" value="ABC TRANSPORTER PERMEASE PROTEIN"/>
    <property type="match status" value="1"/>
</dbReference>
<dbReference type="OrthoDB" id="9809527at2"/>
<dbReference type="Pfam" id="PF00528">
    <property type="entry name" value="BPD_transp_1"/>
    <property type="match status" value="1"/>
</dbReference>
<evidence type="ECO:0000256" key="5">
    <source>
        <dbReference type="ARBA" id="ARBA00022989"/>
    </source>
</evidence>
<evidence type="ECO:0000259" key="8">
    <source>
        <dbReference type="PROSITE" id="PS50928"/>
    </source>
</evidence>
<feature type="transmembrane region" description="Helical" evidence="7">
    <location>
        <begin position="106"/>
        <end position="127"/>
    </location>
</feature>
<accession>A0A1V4HM84</accession>
<evidence type="ECO:0000313" key="9">
    <source>
        <dbReference type="EMBL" id="OPH58130.1"/>
    </source>
</evidence>
<dbReference type="SUPFAM" id="SSF161098">
    <property type="entry name" value="MetI-like"/>
    <property type="match status" value="1"/>
</dbReference>
<feature type="transmembrane region" description="Helical" evidence="7">
    <location>
        <begin position="12"/>
        <end position="36"/>
    </location>
</feature>
<proteinExistence type="inferred from homology"/>
<dbReference type="InterPro" id="IPR051393">
    <property type="entry name" value="ABC_transporter_permease"/>
</dbReference>
<evidence type="ECO:0000256" key="3">
    <source>
        <dbReference type="ARBA" id="ARBA00022475"/>
    </source>
</evidence>
<evidence type="ECO:0000256" key="1">
    <source>
        <dbReference type="ARBA" id="ARBA00004651"/>
    </source>
</evidence>
<reference evidence="10" key="1">
    <citation type="submission" date="2016-07" db="EMBL/GenBank/DDBJ databases">
        <authorList>
            <person name="Florea S."/>
            <person name="Webb J.S."/>
            <person name="Jaromczyk J."/>
            <person name="Schardl C.L."/>
        </authorList>
    </citation>
    <scope>NUCLEOTIDE SEQUENCE [LARGE SCALE GENOMIC DNA]</scope>
    <source>
        <strain evidence="10">CY1</strain>
    </source>
</reference>
<keyword evidence="3" id="KW-1003">Cell membrane</keyword>
<dbReference type="CDD" id="cd06261">
    <property type="entry name" value="TM_PBP2"/>
    <property type="match status" value="1"/>
</dbReference>
<dbReference type="GO" id="GO:0055085">
    <property type="term" value="P:transmembrane transport"/>
    <property type="evidence" value="ECO:0007669"/>
    <property type="project" value="InterPro"/>
</dbReference>
<feature type="transmembrane region" description="Helical" evidence="7">
    <location>
        <begin position="203"/>
        <end position="227"/>
    </location>
</feature>